<evidence type="ECO:0000256" key="4">
    <source>
        <dbReference type="ARBA" id="ARBA00022679"/>
    </source>
</evidence>
<comment type="subcellular location">
    <subcellularLocation>
        <location evidence="1">Cell membrane</location>
    </subcellularLocation>
</comment>
<dbReference type="EMBL" id="LCFP01000003">
    <property type="protein sequence ID" value="KKS98218.1"/>
    <property type="molecule type" value="Genomic_DNA"/>
</dbReference>
<sequence>MLDKETKRARSSVVWEPGLTVADIAYLLKTAKMVGKIVSTPSQTIIKEQADDAAEIFSRNKSSGIPVIIAAWNEQEDLPRLLYALSLSEGPVKPLVIDNGSDDNTRKIAERFGVTVLEEERGGIIYARRKGYLHLKKESGNPYIVLCLDADSIPGQNWSQTMTEMLNNYPPEGGEAFGFFAYYGGTFLSDLLLDIIYHRPNFSYPIYKNTVRTHGGNSGIKFDREGRIIDALTSLNPKFVTGTSTYILDAVLDNGGYARRNLNPRSVAFTRSDRFPNLVSVLAFAFKMNRLKMYSDYFGRNPRVDYFNGSRYEEKNK</sequence>
<protein>
    <recommendedName>
        <fullName evidence="6">Glycosyltransferase 2-like domain-containing protein</fullName>
    </recommendedName>
</protein>
<proteinExistence type="predicted"/>
<evidence type="ECO:0000313" key="7">
    <source>
        <dbReference type="EMBL" id="KKS98218.1"/>
    </source>
</evidence>
<evidence type="ECO:0000313" key="8">
    <source>
        <dbReference type="Proteomes" id="UP000034894"/>
    </source>
</evidence>
<dbReference type="SUPFAM" id="SSF53448">
    <property type="entry name" value="Nucleotide-diphospho-sugar transferases"/>
    <property type="match status" value="1"/>
</dbReference>
<gene>
    <name evidence="7" type="ORF">UV73_C0003G0160</name>
</gene>
<feature type="domain" description="Glycosyltransferase 2-like" evidence="6">
    <location>
        <begin position="67"/>
        <end position="172"/>
    </location>
</feature>
<dbReference type="Proteomes" id="UP000034894">
    <property type="component" value="Unassembled WGS sequence"/>
</dbReference>
<dbReference type="InterPro" id="IPR029044">
    <property type="entry name" value="Nucleotide-diphossugar_trans"/>
</dbReference>
<reference evidence="7 8" key="1">
    <citation type="journal article" date="2015" name="Nature">
        <title>rRNA introns, odd ribosomes, and small enigmatic genomes across a large radiation of phyla.</title>
        <authorList>
            <person name="Brown C.T."/>
            <person name="Hug L.A."/>
            <person name="Thomas B.C."/>
            <person name="Sharon I."/>
            <person name="Castelle C.J."/>
            <person name="Singh A."/>
            <person name="Wilkins M.J."/>
            <person name="Williams K.H."/>
            <person name="Banfield J.F."/>
        </authorList>
    </citation>
    <scope>NUCLEOTIDE SEQUENCE [LARGE SCALE GENOMIC DNA]</scope>
</reference>
<keyword evidence="2" id="KW-1003">Cell membrane</keyword>
<organism evidence="7 8">
    <name type="scientific">Candidatus Gottesmanbacteria bacterium GW2011_GWA2_43_14</name>
    <dbReference type="NCBI Taxonomy" id="1618443"/>
    <lineage>
        <taxon>Bacteria</taxon>
        <taxon>Candidatus Gottesmaniibacteriota</taxon>
    </lineage>
</organism>
<evidence type="ECO:0000256" key="5">
    <source>
        <dbReference type="ARBA" id="ARBA00023136"/>
    </source>
</evidence>
<keyword evidence="3" id="KW-0328">Glycosyltransferase</keyword>
<name>A0A0G1GHF2_9BACT</name>
<evidence type="ECO:0000256" key="3">
    <source>
        <dbReference type="ARBA" id="ARBA00022676"/>
    </source>
</evidence>
<dbReference type="STRING" id="1618443.UV73_C0003G0160"/>
<evidence type="ECO:0000256" key="2">
    <source>
        <dbReference type="ARBA" id="ARBA00022475"/>
    </source>
</evidence>
<dbReference type="GO" id="GO:0016757">
    <property type="term" value="F:glycosyltransferase activity"/>
    <property type="evidence" value="ECO:0007669"/>
    <property type="project" value="UniProtKB-KW"/>
</dbReference>
<keyword evidence="4" id="KW-0808">Transferase</keyword>
<evidence type="ECO:0000259" key="6">
    <source>
        <dbReference type="Pfam" id="PF00535"/>
    </source>
</evidence>
<dbReference type="PANTHER" id="PTHR43646:SF2">
    <property type="entry name" value="GLYCOSYLTRANSFERASE 2-LIKE DOMAIN-CONTAINING PROTEIN"/>
    <property type="match status" value="1"/>
</dbReference>
<comment type="caution">
    <text evidence="7">The sequence shown here is derived from an EMBL/GenBank/DDBJ whole genome shotgun (WGS) entry which is preliminary data.</text>
</comment>
<dbReference type="AlphaFoldDB" id="A0A0G1GHF2"/>
<dbReference type="GO" id="GO:0005886">
    <property type="term" value="C:plasma membrane"/>
    <property type="evidence" value="ECO:0007669"/>
    <property type="project" value="UniProtKB-SubCell"/>
</dbReference>
<keyword evidence="5" id="KW-0472">Membrane</keyword>
<dbReference type="Gene3D" id="3.90.550.10">
    <property type="entry name" value="Spore Coat Polysaccharide Biosynthesis Protein SpsA, Chain A"/>
    <property type="match status" value="1"/>
</dbReference>
<accession>A0A0G1GHF2</accession>
<dbReference type="Pfam" id="PF00535">
    <property type="entry name" value="Glycos_transf_2"/>
    <property type="match status" value="1"/>
</dbReference>
<dbReference type="InterPro" id="IPR001173">
    <property type="entry name" value="Glyco_trans_2-like"/>
</dbReference>
<evidence type="ECO:0000256" key="1">
    <source>
        <dbReference type="ARBA" id="ARBA00004236"/>
    </source>
</evidence>
<dbReference type="PANTHER" id="PTHR43646">
    <property type="entry name" value="GLYCOSYLTRANSFERASE"/>
    <property type="match status" value="1"/>
</dbReference>